<accession>A0A1W2DGN6</accession>
<keyword evidence="3" id="KW-0812">Transmembrane</keyword>
<dbReference type="PANTHER" id="PTHR30469">
    <property type="entry name" value="MULTIDRUG RESISTANCE PROTEIN MDTA"/>
    <property type="match status" value="1"/>
</dbReference>
<evidence type="ECO:0000256" key="3">
    <source>
        <dbReference type="SAM" id="Phobius"/>
    </source>
</evidence>
<proteinExistence type="inferred from homology"/>
<dbReference type="Gene3D" id="2.40.30.170">
    <property type="match status" value="1"/>
</dbReference>
<keyword evidence="3" id="KW-0472">Membrane</keyword>
<dbReference type="Gene3D" id="2.40.50.100">
    <property type="match status" value="1"/>
</dbReference>
<dbReference type="SUPFAM" id="SSF111369">
    <property type="entry name" value="HlyD-like secretion proteins"/>
    <property type="match status" value="1"/>
</dbReference>
<keyword evidence="3" id="KW-1133">Transmembrane helix</keyword>
<feature type="compositionally biased region" description="Polar residues" evidence="2">
    <location>
        <begin position="400"/>
        <end position="412"/>
    </location>
</feature>
<protein>
    <submittedName>
        <fullName evidence="4">RND family efflux transporter, MFP subunit</fullName>
    </submittedName>
</protein>
<sequence length="420" mass="45727">MTSETTPRPHALIKIIRFIIPFIVIAASIAAANYLYATKPVARRGRPQIPPPLVETMGVTRGNHVVTLSAMGTVIPSRSITLKSRVGGFVQSKSKELIPGGIFKKGEVMIRLEQEDYVLNVEKQNAVLAKLKAALRLEMGKQTVAREELKILQKNSKREISNSDLALREPQLAQIKADIAGAQTDLARVKLALERTVIRAPFNCMVMSVNVEPGSQVSTQDTLASLSGIDDYWAKATLPTDQLKWVTIPQKNDTQGSKATVTTQDGTPHPGQVIRLLGELGQDTRLATLLIRIKDPLGLQNKKKSSLLLNSYVQIHIQGKLISRIISLPRSVVRDGDRVWCLDNGQLIIKPVNILWKDTHAVFINGGLGVNDEIIISDIASPVTGMTLGSRKKPPAGAQKKSTPPSLKNNAASPGKEGKK</sequence>
<reference evidence="4 5" key="1">
    <citation type="submission" date="2017-04" db="EMBL/GenBank/DDBJ databases">
        <authorList>
            <person name="Afonso C.L."/>
            <person name="Miller P.J."/>
            <person name="Scott M.A."/>
            <person name="Spackman E."/>
            <person name="Goraichik I."/>
            <person name="Dimitrov K.M."/>
            <person name="Suarez D.L."/>
            <person name="Swayne D.E."/>
        </authorList>
    </citation>
    <scope>NUCLEOTIDE SEQUENCE [LARGE SCALE GENOMIC DNA]</scope>
    <source>
        <strain evidence="4 5">DSM 3385</strain>
    </source>
</reference>
<evidence type="ECO:0000256" key="1">
    <source>
        <dbReference type="ARBA" id="ARBA00009477"/>
    </source>
</evidence>
<dbReference type="InterPro" id="IPR006143">
    <property type="entry name" value="RND_pump_MFP"/>
</dbReference>
<comment type="similarity">
    <text evidence="1">Belongs to the membrane fusion protein (MFP) (TC 8.A.1) family.</text>
</comment>
<dbReference type="GO" id="GO:0015562">
    <property type="term" value="F:efflux transmembrane transporter activity"/>
    <property type="evidence" value="ECO:0007669"/>
    <property type="project" value="TreeGrafter"/>
</dbReference>
<dbReference type="STRING" id="1121400.SAMN02746065_11747"/>
<feature type="transmembrane region" description="Helical" evidence="3">
    <location>
        <begin position="15"/>
        <end position="36"/>
    </location>
</feature>
<feature type="region of interest" description="Disordered" evidence="2">
    <location>
        <begin position="386"/>
        <end position="420"/>
    </location>
</feature>
<evidence type="ECO:0000313" key="5">
    <source>
        <dbReference type="Proteomes" id="UP000192418"/>
    </source>
</evidence>
<evidence type="ECO:0000256" key="2">
    <source>
        <dbReference type="SAM" id="MobiDB-lite"/>
    </source>
</evidence>
<gene>
    <name evidence="4" type="ORF">SAMN02746065_11747</name>
</gene>
<dbReference type="PANTHER" id="PTHR30469:SF12">
    <property type="entry name" value="MULTIDRUG RESISTANCE PROTEIN MDTA"/>
    <property type="match status" value="1"/>
</dbReference>
<organism evidence="4 5">
    <name type="scientific">Desulfocicer vacuolatum DSM 3385</name>
    <dbReference type="NCBI Taxonomy" id="1121400"/>
    <lineage>
        <taxon>Bacteria</taxon>
        <taxon>Pseudomonadati</taxon>
        <taxon>Thermodesulfobacteriota</taxon>
        <taxon>Desulfobacteria</taxon>
        <taxon>Desulfobacterales</taxon>
        <taxon>Desulfobacteraceae</taxon>
        <taxon>Desulfocicer</taxon>
    </lineage>
</organism>
<evidence type="ECO:0000313" key="4">
    <source>
        <dbReference type="EMBL" id="SMC96088.1"/>
    </source>
</evidence>
<dbReference type="EMBL" id="FWXY01000017">
    <property type="protein sequence ID" value="SMC96088.1"/>
    <property type="molecule type" value="Genomic_DNA"/>
</dbReference>
<dbReference type="OrthoDB" id="9806939at2"/>
<dbReference type="Proteomes" id="UP000192418">
    <property type="component" value="Unassembled WGS sequence"/>
</dbReference>
<dbReference type="RefSeq" id="WP_084070227.1">
    <property type="nucleotide sequence ID" value="NZ_FWXY01000017.1"/>
</dbReference>
<name>A0A1W2DGN6_9BACT</name>
<dbReference type="AlphaFoldDB" id="A0A1W2DGN6"/>
<dbReference type="Gene3D" id="1.10.287.470">
    <property type="entry name" value="Helix hairpin bin"/>
    <property type="match status" value="1"/>
</dbReference>
<keyword evidence="5" id="KW-1185">Reference proteome</keyword>
<dbReference type="GO" id="GO:1990281">
    <property type="term" value="C:efflux pump complex"/>
    <property type="evidence" value="ECO:0007669"/>
    <property type="project" value="TreeGrafter"/>
</dbReference>
<dbReference type="NCBIfam" id="TIGR01730">
    <property type="entry name" value="RND_mfp"/>
    <property type="match status" value="1"/>
</dbReference>